<dbReference type="EMBL" id="LJIG01009049">
    <property type="protein sequence ID" value="KRT83858.1"/>
    <property type="molecule type" value="Genomic_DNA"/>
</dbReference>
<proteinExistence type="predicted"/>
<dbReference type="Proteomes" id="UP000051574">
    <property type="component" value="Unassembled WGS sequence"/>
</dbReference>
<feature type="non-terminal residue" evidence="1">
    <location>
        <position position="1"/>
    </location>
</feature>
<dbReference type="AlphaFoldDB" id="A0A0T6B964"/>
<gene>
    <name evidence="1" type="ORF">AMK59_4055</name>
</gene>
<protein>
    <submittedName>
        <fullName evidence="1">Uncharacterized protein</fullName>
    </submittedName>
</protein>
<feature type="non-terminal residue" evidence="1">
    <location>
        <position position="457"/>
    </location>
</feature>
<evidence type="ECO:0000313" key="1">
    <source>
        <dbReference type="EMBL" id="KRT83858.1"/>
    </source>
</evidence>
<reference evidence="1 2" key="1">
    <citation type="submission" date="2015-09" db="EMBL/GenBank/DDBJ databases">
        <title>Draft genome of the scarab beetle Oryctes borbonicus.</title>
        <authorList>
            <person name="Meyer J.M."/>
            <person name="Markov G.V."/>
            <person name="Baskaran P."/>
            <person name="Herrmann M."/>
            <person name="Sommer R.J."/>
            <person name="Roedelsperger C."/>
        </authorList>
    </citation>
    <scope>NUCLEOTIDE SEQUENCE [LARGE SCALE GENOMIC DNA]</scope>
    <source>
        <strain evidence="1">OB123</strain>
        <tissue evidence="1">Whole animal</tissue>
    </source>
</reference>
<dbReference type="Pfam" id="PF16062">
    <property type="entry name" value="MavL-like"/>
    <property type="match status" value="2"/>
</dbReference>
<organism evidence="1 2">
    <name type="scientific">Oryctes borbonicus</name>
    <dbReference type="NCBI Taxonomy" id="1629725"/>
    <lineage>
        <taxon>Eukaryota</taxon>
        <taxon>Metazoa</taxon>
        <taxon>Ecdysozoa</taxon>
        <taxon>Arthropoda</taxon>
        <taxon>Hexapoda</taxon>
        <taxon>Insecta</taxon>
        <taxon>Pterygota</taxon>
        <taxon>Neoptera</taxon>
        <taxon>Endopterygota</taxon>
        <taxon>Coleoptera</taxon>
        <taxon>Polyphaga</taxon>
        <taxon>Scarabaeiformia</taxon>
        <taxon>Scarabaeidae</taxon>
        <taxon>Dynastinae</taxon>
        <taxon>Oryctes</taxon>
    </lineage>
</organism>
<dbReference type="OrthoDB" id="6357136at2759"/>
<sequence length="457" mass="51575">NFPIKFPIDTIRCKTLKGFVSESTLLKNINSSYPVIHEHVLPLFADFILHKRKFGSNIEREFYKDMNFLQFVDRLLKKRAVMFMGTEDDYVLLNGVAGIGRWEQIGKDGENGELRLENCLSYDEIKLSAFLSVSSYSYFINDGNRHNRGKICKQREIIQEEGIIIGLIGARMEKPGVMEYQELVIDSNQNVEGNGYGTSFAPTMAFMEYQEIIIDSNQNVEGNGYGTSFAPTMASLFSGFYGKPSWTYASFKNSNEIENTEKYTEIFKGAYYDNMTYSKRIAISIDTLLFEANHRGKEKNTSAYVYVVGIGLGVWKCSTHQEKIFVDTFVSRIELFGKYLHNISDMHFAYFDRSTSCGKYQPGSKIPIEDHPNGGIRVFISERQPHEALVDENKGKLLVVSYAWDSNALPGNEFWVGMLSASGDPAAACSTQVAELHNPHINTNVSGENLKIAARGE</sequence>
<evidence type="ECO:0000313" key="2">
    <source>
        <dbReference type="Proteomes" id="UP000051574"/>
    </source>
</evidence>
<dbReference type="InterPro" id="IPR032063">
    <property type="entry name" value="MavL-like"/>
</dbReference>
<accession>A0A0T6B964</accession>
<comment type="caution">
    <text evidence="1">The sequence shown here is derived from an EMBL/GenBank/DDBJ whole genome shotgun (WGS) entry which is preliminary data.</text>
</comment>
<keyword evidence="2" id="KW-1185">Reference proteome</keyword>
<name>A0A0T6B964_9SCAR</name>